<organism evidence="8 9">
    <name type="scientific">Paenibacillus sonchi</name>
    <dbReference type="NCBI Taxonomy" id="373687"/>
    <lineage>
        <taxon>Bacteria</taxon>
        <taxon>Bacillati</taxon>
        <taxon>Bacillota</taxon>
        <taxon>Bacilli</taxon>
        <taxon>Bacillales</taxon>
        <taxon>Paenibacillaceae</taxon>
        <taxon>Paenibacillus</taxon>
        <taxon>Paenibacillus sonchi group</taxon>
    </lineage>
</organism>
<dbReference type="PANTHER" id="PTHR33938:SF15">
    <property type="entry name" value="FERULOYL ESTERASE B-RELATED"/>
    <property type="match status" value="1"/>
</dbReference>
<comment type="similarity">
    <text evidence="1">Belongs to the tannase family.</text>
</comment>
<proteinExistence type="inferred from homology"/>
<dbReference type="Pfam" id="PF07519">
    <property type="entry name" value="Tannase"/>
    <property type="match status" value="1"/>
</dbReference>
<gene>
    <name evidence="8" type="ORF">JI735_33425</name>
</gene>
<evidence type="ECO:0000313" key="9">
    <source>
        <dbReference type="Proteomes" id="UP000595841"/>
    </source>
</evidence>
<keyword evidence="2" id="KW-0719">Serine esterase</keyword>
<dbReference type="PANTHER" id="PTHR33938">
    <property type="entry name" value="FERULOYL ESTERASE B-RELATED"/>
    <property type="match status" value="1"/>
</dbReference>
<evidence type="ECO:0000256" key="4">
    <source>
        <dbReference type="ARBA" id="ARBA00022729"/>
    </source>
</evidence>
<dbReference type="KEGG" id="pson:JI735_33425"/>
<evidence type="ECO:0000313" key="8">
    <source>
        <dbReference type="EMBL" id="QQZ61216.1"/>
    </source>
</evidence>
<evidence type="ECO:0000256" key="2">
    <source>
        <dbReference type="ARBA" id="ARBA00022487"/>
    </source>
</evidence>
<name>A0A974PCE6_9BACL</name>
<evidence type="ECO:0000256" key="7">
    <source>
        <dbReference type="ARBA" id="ARBA00023157"/>
    </source>
</evidence>
<keyword evidence="7" id="KW-1015">Disulfide bond</keyword>
<evidence type="ECO:0000256" key="5">
    <source>
        <dbReference type="ARBA" id="ARBA00022801"/>
    </source>
</evidence>
<dbReference type="InterPro" id="IPR011118">
    <property type="entry name" value="Tannase/feruloyl_esterase"/>
</dbReference>
<protein>
    <submittedName>
        <fullName evidence="8">Tannase/feruloyl esterase family alpha/beta hydrolase</fullName>
    </submittedName>
</protein>
<dbReference type="Gene3D" id="3.40.50.1820">
    <property type="entry name" value="alpha/beta hydrolase"/>
    <property type="match status" value="1"/>
</dbReference>
<dbReference type="RefSeq" id="WP_051051302.1">
    <property type="nucleotide sequence ID" value="NZ_CP068595.1"/>
</dbReference>
<evidence type="ECO:0000256" key="3">
    <source>
        <dbReference type="ARBA" id="ARBA00022723"/>
    </source>
</evidence>
<keyword evidence="3" id="KW-0479">Metal-binding</keyword>
<keyword evidence="5 8" id="KW-0378">Hydrolase</keyword>
<dbReference type="EMBL" id="CP068595">
    <property type="protein sequence ID" value="QQZ61216.1"/>
    <property type="molecule type" value="Genomic_DNA"/>
</dbReference>
<keyword evidence="4" id="KW-0732">Signal</keyword>
<dbReference type="Proteomes" id="UP000595841">
    <property type="component" value="Chromosome"/>
</dbReference>
<sequence>MLIEHEARGKLESLIIKNGEITKFEFVQAGVPDFGLNLPLQPLPEYCRVCVRLNPEGESNILIEVWMPLTDWNSNFLGTGNGGHAGTIDRFSLINGIRRGYATANTDMGTSPDPDTLIGKPERWVDFGYRATHLMTVVAKEIIKAFYGRAPKFSYFTGGSTGGQQGLMEAQRYPEDYNGILATAPANNRTHLHIAFIWNWLALTQDPDAGFDEQQAATVTEQILAHYGAEGGCIPGDHFMAQPDQITVNTNIFKDGKLLNDTQIRALEIIYNGPVNPVTGERIFAPVNVHGSERFPLGLSAQSNKDEFAKGFLYLFRWIFGKDFDFTKFDFNHDVDFVDEQLAPILNANSTELQDFKNAGGKIIMLHGTADPIIPYTDSLQYYERVIEAQNGLENTQSFFRYFIIPGLAHVFDGPGVQDIGIGFRATPKDREHDALTALSLWVEEGIAPERLLPVAFKNSSLLNGFLLDEYEYERPVYAYPNQAVYESGDPNNPENYRKEKRIFGDFPKPAPEYLA</sequence>
<keyword evidence="9" id="KW-1185">Reference proteome</keyword>
<dbReference type="InterPro" id="IPR029058">
    <property type="entry name" value="AB_hydrolase_fold"/>
</dbReference>
<dbReference type="AlphaFoldDB" id="A0A974PCE6"/>
<evidence type="ECO:0000256" key="6">
    <source>
        <dbReference type="ARBA" id="ARBA00022837"/>
    </source>
</evidence>
<dbReference type="GO" id="GO:0052689">
    <property type="term" value="F:carboxylic ester hydrolase activity"/>
    <property type="evidence" value="ECO:0007669"/>
    <property type="project" value="UniProtKB-KW"/>
</dbReference>
<dbReference type="GO" id="GO:0046872">
    <property type="term" value="F:metal ion binding"/>
    <property type="evidence" value="ECO:0007669"/>
    <property type="project" value="UniProtKB-KW"/>
</dbReference>
<dbReference type="SUPFAM" id="SSF53474">
    <property type="entry name" value="alpha/beta-Hydrolases"/>
    <property type="match status" value="1"/>
</dbReference>
<reference evidence="8 9" key="1">
    <citation type="submission" date="2021-01" db="EMBL/GenBank/DDBJ databases">
        <title>Whole genome sequence of Paenibacillus sonchi LMG 24727 for comparative genomics.</title>
        <authorList>
            <person name="Lee G."/>
            <person name="Kim M.-J."/>
            <person name="Lim K."/>
            <person name="Shin J.-H."/>
        </authorList>
    </citation>
    <scope>NUCLEOTIDE SEQUENCE [LARGE SCALE GENOMIC DNA]</scope>
    <source>
        <strain evidence="8 9">LMG 24727</strain>
    </source>
</reference>
<accession>A0A974PCE6</accession>
<evidence type="ECO:0000256" key="1">
    <source>
        <dbReference type="ARBA" id="ARBA00006249"/>
    </source>
</evidence>
<keyword evidence="6" id="KW-0106">Calcium</keyword>